<keyword evidence="5 10" id="KW-0560">Oxidoreductase</keyword>
<accession>A0A512DWL6</accession>
<feature type="binding site" evidence="8">
    <location>
        <begin position="140"/>
        <end position="142"/>
    </location>
    <ligand>
        <name>FAD</name>
        <dbReference type="ChEBI" id="CHEBI:57692"/>
    </ligand>
</feature>
<reference evidence="13 14" key="1">
    <citation type="submission" date="2019-07" db="EMBL/GenBank/DDBJ databases">
        <title>Whole genome shotgun sequence of Skermanella aerolata NBRC 106429.</title>
        <authorList>
            <person name="Hosoyama A."/>
            <person name="Uohara A."/>
            <person name="Ohji S."/>
            <person name="Ichikawa N."/>
        </authorList>
    </citation>
    <scope>NUCLEOTIDE SEQUENCE [LARGE SCALE GENOMIC DNA]</scope>
    <source>
        <strain evidence="13 14">NBRC 106429</strain>
    </source>
</reference>
<dbReference type="SUPFAM" id="SSF51905">
    <property type="entry name" value="FAD/NAD(P)-binding domain"/>
    <property type="match status" value="1"/>
</dbReference>
<dbReference type="EMBL" id="BJYZ01000024">
    <property type="protein sequence ID" value="GEO40867.1"/>
    <property type="molecule type" value="Genomic_DNA"/>
</dbReference>
<evidence type="ECO:0000256" key="1">
    <source>
        <dbReference type="ARBA" id="ARBA00007532"/>
    </source>
</evidence>
<feature type="binding site" evidence="8">
    <location>
        <position position="263"/>
    </location>
    <ligand>
        <name>NAD(+)</name>
        <dbReference type="ChEBI" id="CHEBI:57540"/>
    </ligand>
</feature>
<organism evidence="13 14">
    <name type="scientific">Skermanella aerolata</name>
    <dbReference type="NCBI Taxonomy" id="393310"/>
    <lineage>
        <taxon>Bacteria</taxon>
        <taxon>Pseudomonadati</taxon>
        <taxon>Pseudomonadota</taxon>
        <taxon>Alphaproteobacteria</taxon>
        <taxon>Rhodospirillales</taxon>
        <taxon>Azospirillaceae</taxon>
        <taxon>Skermanella</taxon>
    </lineage>
</organism>
<evidence type="ECO:0000313" key="14">
    <source>
        <dbReference type="Proteomes" id="UP000321523"/>
    </source>
</evidence>
<dbReference type="Gene3D" id="3.50.50.60">
    <property type="entry name" value="FAD/NAD(P)-binding domain"/>
    <property type="match status" value="2"/>
</dbReference>
<sequence length="470" mass="49531">MATIDTDICVIGAGSGGLSVAAGAAQMGASTVLIERGAMGGDCLNYGCVPSKSMIAAGRAADTIRHAGRFGVNGHEPQIDFGRVHDHIHGVIAAIAPNDSVERFEGLGVRVIQADGRFTGPDTVEAGGTTIKARRFVLATGSRASHPPIPGLDAVPFLTNETVFERKAAPEHLIVIGGGPIGVEMAQAHRRLGADVTVLQKGSILPKDDPDLVAVVRGRLVADGVVLREEVDIAQVERHGNGIAAVLADGTRIEGSDLLVAAGRQANVDGLGLEAAGIEFSSKGVTTDARLRTTNRRVFAVGDVAGGPQFTHIAGYHAGIVIRNVLFRLPAKVDYSALPWVTYTDPELAHVGLTEAQARESHKDIRVLTWDFEENDRAQAERETEGRVKVLTLPNGRILGASIVGPHAGELIQVWCLAISQKLKIGAIASMIAPYPTLGEAGKRAAGSFYTPKLFSGRTRGLVRFLSWFG</sequence>
<feature type="binding site" evidence="8">
    <location>
        <position position="303"/>
    </location>
    <ligand>
        <name>FAD</name>
        <dbReference type="ChEBI" id="CHEBI:57692"/>
    </ligand>
</feature>
<feature type="binding site" evidence="8">
    <location>
        <position position="52"/>
    </location>
    <ligand>
        <name>FAD</name>
        <dbReference type="ChEBI" id="CHEBI:57692"/>
    </ligand>
</feature>
<evidence type="ECO:0000256" key="8">
    <source>
        <dbReference type="PIRSR" id="PIRSR000350-3"/>
    </source>
</evidence>
<dbReference type="PIRSF" id="PIRSF000350">
    <property type="entry name" value="Mercury_reductase_MerA"/>
    <property type="match status" value="1"/>
</dbReference>
<feature type="domain" description="FAD/NAD(P)-binding" evidence="12">
    <location>
        <begin position="7"/>
        <end position="317"/>
    </location>
</feature>
<dbReference type="InterPro" id="IPR004099">
    <property type="entry name" value="Pyr_nucl-diS_OxRdtase_dimer"/>
</dbReference>
<keyword evidence="14" id="KW-1185">Reference proteome</keyword>
<dbReference type="PANTHER" id="PTHR43014:SF2">
    <property type="entry name" value="MERCURIC REDUCTASE"/>
    <property type="match status" value="1"/>
</dbReference>
<dbReference type="InterPro" id="IPR036188">
    <property type="entry name" value="FAD/NAD-bd_sf"/>
</dbReference>
<dbReference type="SUPFAM" id="SSF55424">
    <property type="entry name" value="FAD/NAD-linked reductases, dimerisation (C-terminal) domain"/>
    <property type="match status" value="1"/>
</dbReference>
<evidence type="ECO:0000313" key="13">
    <source>
        <dbReference type="EMBL" id="GEO40867.1"/>
    </source>
</evidence>
<dbReference type="PANTHER" id="PTHR43014">
    <property type="entry name" value="MERCURIC REDUCTASE"/>
    <property type="match status" value="1"/>
</dbReference>
<evidence type="ECO:0000256" key="4">
    <source>
        <dbReference type="ARBA" id="ARBA00022857"/>
    </source>
</evidence>
<dbReference type="PRINTS" id="PR00368">
    <property type="entry name" value="FADPNR"/>
</dbReference>
<dbReference type="InterPro" id="IPR016156">
    <property type="entry name" value="FAD/NAD-linked_Rdtase_dimer_sf"/>
</dbReference>
<evidence type="ECO:0000256" key="6">
    <source>
        <dbReference type="ARBA" id="ARBA00023157"/>
    </source>
</evidence>
<name>A0A512DWL6_9PROT</name>
<keyword evidence="8" id="KW-0547">Nucleotide-binding</keyword>
<dbReference type="Pfam" id="PF02852">
    <property type="entry name" value="Pyr_redox_dim"/>
    <property type="match status" value="1"/>
</dbReference>
<dbReference type="GO" id="GO:0016668">
    <property type="term" value="F:oxidoreductase activity, acting on a sulfur group of donors, NAD(P) as acceptor"/>
    <property type="evidence" value="ECO:0007669"/>
    <property type="project" value="InterPro"/>
</dbReference>
<proteinExistence type="inferred from homology"/>
<dbReference type="PRINTS" id="PR00411">
    <property type="entry name" value="PNDRDTASEI"/>
</dbReference>
<keyword evidence="3 8" id="KW-0274">FAD</keyword>
<comment type="caution">
    <text evidence="13">The sequence shown here is derived from an EMBL/GenBank/DDBJ whole genome shotgun (WGS) entry which is preliminary data.</text>
</comment>
<keyword evidence="2 10" id="KW-0285">Flavoprotein</keyword>
<dbReference type="AlphaFoldDB" id="A0A512DWL6"/>
<feature type="disulfide bond" description="Redox-active" evidence="9">
    <location>
        <begin position="43"/>
        <end position="48"/>
    </location>
</feature>
<dbReference type="OrthoDB" id="9764616at2"/>
<dbReference type="Gene3D" id="3.30.390.30">
    <property type="match status" value="1"/>
</dbReference>
<dbReference type="GO" id="GO:0050660">
    <property type="term" value="F:flavin adenine dinucleotide binding"/>
    <property type="evidence" value="ECO:0007669"/>
    <property type="project" value="TreeGrafter"/>
</dbReference>
<evidence type="ECO:0000256" key="7">
    <source>
        <dbReference type="ARBA" id="ARBA00023284"/>
    </source>
</evidence>
<comment type="cofactor">
    <cofactor evidence="8">
        <name>FAD</name>
        <dbReference type="ChEBI" id="CHEBI:57692"/>
    </cofactor>
    <text evidence="8">Binds 1 FAD per subunit.</text>
</comment>
<dbReference type="InterPro" id="IPR001100">
    <property type="entry name" value="Pyr_nuc-diS_OxRdtase"/>
</dbReference>
<dbReference type="FunFam" id="3.30.390.30:FF:000001">
    <property type="entry name" value="Dihydrolipoyl dehydrogenase"/>
    <property type="match status" value="1"/>
</dbReference>
<dbReference type="InterPro" id="IPR023753">
    <property type="entry name" value="FAD/NAD-binding_dom"/>
</dbReference>
<dbReference type="GO" id="GO:0003955">
    <property type="term" value="F:NAD(P)H dehydrogenase (quinone) activity"/>
    <property type="evidence" value="ECO:0007669"/>
    <property type="project" value="TreeGrafter"/>
</dbReference>
<dbReference type="PROSITE" id="PS00076">
    <property type="entry name" value="PYRIDINE_REDOX_1"/>
    <property type="match status" value="1"/>
</dbReference>
<feature type="binding site" evidence="8">
    <location>
        <position position="116"/>
    </location>
    <ligand>
        <name>FAD</name>
        <dbReference type="ChEBI" id="CHEBI:57692"/>
    </ligand>
</feature>
<evidence type="ECO:0000256" key="10">
    <source>
        <dbReference type="RuleBase" id="RU003691"/>
    </source>
</evidence>
<evidence type="ECO:0000256" key="5">
    <source>
        <dbReference type="ARBA" id="ARBA00023002"/>
    </source>
</evidence>
<gene>
    <name evidence="13" type="primary">merA1</name>
    <name evidence="13" type="ORF">SAE02_50150</name>
</gene>
<protein>
    <submittedName>
        <fullName evidence="13">Dihydrolipoamide dehydrogenase</fullName>
    </submittedName>
</protein>
<evidence type="ECO:0000259" key="11">
    <source>
        <dbReference type="Pfam" id="PF02852"/>
    </source>
</evidence>
<dbReference type="InterPro" id="IPR012999">
    <property type="entry name" value="Pyr_OxRdtase_I_AS"/>
</dbReference>
<evidence type="ECO:0000256" key="3">
    <source>
        <dbReference type="ARBA" id="ARBA00022827"/>
    </source>
</evidence>
<dbReference type="Proteomes" id="UP000321523">
    <property type="component" value="Unassembled WGS sequence"/>
</dbReference>
<feature type="domain" description="Pyridine nucleotide-disulphide oxidoreductase dimerisation" evidence="11">
    <location>
        <begin position="339"/>
        <end position="445"/>
    </location>
</feature>
<keyword evidence="7 10" id="KW-0676">Redox-active center</keyword>
<comment type="similarity">
    <text evidence="1 10">Belongs to the class-I pyridine nucleotide-disulfide oxidoreductase family.</text>
</comment>
<feature type="binding site" evidence="8">
    <location>
        <begin position="177"/>
        <end position="184"/>
    </location>
    <ligand>
        <name>NAD(+)</name>
        <dbReference type="ChEBI" id="CHEBI:57540"/>
    </ligand>
</feature>
<keyword evidence="4" id="KW-0521">NADP</keyword>
<keyword evidence="8" id="KW-0520">NAD</keyword>
<evidence type="ECO:0000256" key="9">
    <source>
        <dbReference type="PIRSR" id="PIRSR000350-4"/>
    </source>
</evidence>
<keyword evidence="6" id="KW-1015">Disulfide bond</keyword>
<evidence type="ECO:0000256" key="2">
    <source>
        <dbReference type="ARBA" id="ARBA00022630"/>
    </source>
</evidence>
<dbReference type="RefSeq" id="WP_044431799.1">
    <property type="nucleotide sequence ID" value="NZ_BJYZ01000024.1"/>
</dbReference>
<dbReference type="Pfam" id="PF07992">
    <property type="entry name" value="Pyr_redox_2"/>
    <property type="match status" value="1"/>
</dbReference>
<evidence type="ECO:0000259" key="12">
    <source>
        <dbReference type="Pfam" id="PF07992"/>
    </source>
</evidence>